<dbReference type="OrthoDB" id="5419617at2759"/>
<protein>
    <recommendedName>
        <fullName evidence="3">Reverse transcriptase zinc-binding domain-containing protein</fullName>
    </recommendedName>
</protein>
<keyword evidence="2" id="KW-1185">Reference proteome</keyword>
<name>A0A7T8KIM6_CALRO</name>
<dbReference type="AlphaFoldDB" id="A0A7T8KIM6"/>
<dbReference type="Proteomes" id="UP000595437">
    <property type="component" value="Chromosome 1"/>
</dbReference>
<evidence type="ECO:0008006" key="3">
    <source>
        <dbReference type="Google" id="ProtNLM"/>
    </source>
</evidence>
<organism evidence="1 2">
    <name type="scientific">Caligus rogercresseyi</name>
    <name type="common">Sea louse</name>
    <dbReference type="NCBI Taxonomy" id="217165"/>
    <lineage>
        <taxon>Eukaryota</taxon>
        <taxon>Metazoa</taxon>
        <taxon>Ecdysozoa</taxon>
        <taxon>Arthropoda</taxon>
        <taxon>Crustacea</taxon>
        <taxon>Multicrustacea</taxon>
        <taxon>Hexanauplia</taxon>
        <taxon>Copepoda</taxon>
        <taxon>Siphonostomatoida</taxon>
        <taxon>Caligidae</taxon>
        <taxon>Caligus</taxon>
    </lineage>
</organism>
<sequence length="69" mass="7999">MVTCHIGLNRHLYKMGKAIIPICRLCEEEEETTYHLIFGCLPLRQKMMALEGEIGKQCLSLEDFIFLII</sequence>
<reference evidence="2" key="1">
    <citation type="submission" date="2021-01" db="EMBL/GenBank/DDBJ databases">
        <title>Caligus Genome Assembly.</title>
        <authorList>
            <person name="Gallardo-Escarate C."/>
        </authorList>
    </citation>
    <scope>NUCLEOTIDE SEQUENCE [LARGE SCALE GENOMIC DNA]</scope>
</reference>
<gene>
    <name evidence="1" type="ORF">FKW44_001368</name>
</gene>
<dbReference type="EMBL" id="CP045890">
    <property type="protein sequence ID" value="QQP56640.1"/>
    <property type="molecule type" value="Genomic_DNA"/>
</dbReference>
<evidence type="ECO:0000313" key="2">
    <source>
        <dbReference type="Proteomes" id="UP000595437"/>
    </source>
</evidence>
<proteinExistence type="predicted"/>
<evidence type="ECO:0000313" key="1">
    <source>
        <dbReference type="EMBL" id="QQP56640.1"/>
    </source>
</evidence>
<accession>A0A7T8KIM6</accession>